<comment type="function">
    <text evidence="1 11">Catalyzes the reversible adenylation of nicotinate mononucleotide (NaMN) to nicotinic acid adenine dinucleotide (NaAD).</text>
</comment>
<evidence type="ECO:0000313" key="14">
    <source>
        <dbReference type="Proteomes" id="UP000504714"/>
    </source>
</evidence>
<evidence type="ECO:0000256" key="10">
    <source>
        <dbReference type="ARBA" id="ARBA00048721"/>
    </source>
</evidence>
<comment type="similarity">
    <text evidence="3 11">Belongs to the NadD family.</text>
</comment>
<dbReference type="NCBIfam" id="NF000840">
    <property type="entry name" value="PRK00071.1-3"/>
    <property type="match status" value="1"/>
</dbReference>
<comment type="pathway">
    <text evidence="2 11">Cofactor biosynthesis; NAD(+) biosynthesis; deamido-NAD(+) from nicotinate D-ribonucleotide: step 1/1.</text>
</comment>
<dbReference type="GO" id="GO:0009435">
    <property type="term" value="P:NAD+ biosynthetic process"/>
    <property type="evidence" value="ECO:0007669"/>
    <property type="project" value="UniProtKB-UniRule"/>
</dbReference>
<evidence type="ECO:0000259" key="12">
    <source>
        <dbReference type="Pfam" id="PF01467"/>
    </source>
</evidence>
<dbReference type="NCBIfam" id="NF000839">
    <property type="entry name" value="PRK00071.1-1"/>
    <property type="match status" value="1"/>
</dbReference>
<keyword evidence="9 11" id="KW-0520">NAD</keyword>
<dbReference type="GO" id="GO:0005524">
    <property type="term" value="F:ATP binding"/>
    <property type="evidence" value="ECO:0007669"/>
    <property type="project" value="UniProtKB-KW"/>
</dbReference>
<proteinExistence type="inferred from homology"/>
<organism evidence="13 14">
    <name type="scientific">Candidatus Regiella insecticola</name>
    <dbReference type="NCBI Taxonomy" id="138073"/>
    <lineage>
        <taxon>Bacteria</taxon>
        <taxon>Pseudomonadati</taxon>
        <taxon>Pseudomonadota</taxon>
        <taxon>Gammaproteobacteria</taxon>
        <taxon>Enterobacterales</taxon>
        <taxon>Enterobacteriaceae</taxon>
        <taxon>aphid secondary symbionts</taxon>
        <taxon>Candidatus Regiella</taxon>
    </lineage>
</organism>
<evidence type="ECO:0000256" key="9">
    <source>
        <dbReference type="ARBA" id="ARBA00023027"/>
    </source>
</evidence>
<dbReference type="Pfam" id="PF01467">
    <property type="entry name" value="CTP_transf_like"/>
    <property type="match status" value="1"/>
</dbReference>
<evidence type="ECO:0000256" key="6">
    <source>
        <dbReference type="ARBA" id="ARBA00022695"/>
    </source>
</evidence>
<feature type="domain" description="Cytidyltransferase-like" evidence="12">
    <location>
        <begin position="55"/>
        <end position="235"/>
    </location>
</feature>
<evidence type="ECO:0000256" key="1">
    <source>
        <dbReference type="ARBA" id="ARBA00002324"/>
    </source>
</evidence>
<accession>A0A6L2ZMN2</accession>
<evidence type="ECO:0000313" key="13">
    <source>
        <dbReference type="EMBL" id="GFN46026.1"/>
    </source>
</evidence>
<dbReference type="Gene3D" id="3.40.50.620">
    <property type="entry name" value="HUPs"/>
    <property type="match status" value="1"/>
</dbReference>
<gene>
    <name evidence="11 13" type="primary">nadD</name>
    <name evidence="13" type="ORF">RINTU1_14400</name>
</gene>
<evidence type="ECO:0000256" key="3">
    <source>
        <dbReference type="ARBA" id="ARBA00009014"/>
    </source>
</evidence>
<protein>
    <recommendedName>
        <fullName evidence="11">Probable nicotinate-nucleotide adenylyltransferase</fullName>
        <ecNumber evidence="11">2.7.7.18</ecNumber>
    </recommendedName>
    <alternativeName>
        <fullName evidence="11">Deamido-NAD(+) diphosphorylase</fullName>
    </alternativeName>
    <alternativeName>
        <fullName evidence="11">Deamido-NAD(+) pyrophosphorylase</fullName>
    </alternativeName>
    <alternativeName>
        <fullName evidence="11">Nicotinate mononucleotide adenylyltransferase</fullName>
        <shortName evidence="11">NaMN adenylyltransferase</shortName>
    </alternativeName>
</protein>
<keyword evidence="4 11" id="KW-0662">Pyridine nucleotide biosynthesis</keyword>
<evidence type="ECO:0000256" key="7">
    <source>
        <dbReference type="ARBA" id="ARBA00022741"/>
    </source>
</evidence>
<dbReference type="HAMAP" id="MF_00244">
    <property type="entry name" value="NaMN_adenylyltr"/>
    <property type="match status" value="1"/>
</dbReference>
<evidence type="ECO:0000256" key="4">
    <source>
        <dbReference type="ARBA" id="ARBA00022642"/>
    </source>
</evidence>
<evidence type="ECO:0000256" key="5">
    <source>
        <dbReference type="ARBA" id="ARBA00022679"/>
    </source>
</evidence>
<keyword evidence="7 11" id="KW-0547">Nucleotide-binding</keyword>
<reference evidence="13 14" key="1">
    <citation type="submission" date="2020-06" db="EMBL/GenBank/DDBJ databases">
        <title>The genome sequence of Candidatus Regiella insecticola strain Tut.</title>
        <authorList>
            <person name="Nikoh N."/>
            <person name="Tsuchida T."/>
            <person name="Koga R."/>
            <person name="Oshima K."/>
            <person name="Hattori M."/>
            <person name="Fukatsu T."/>
        </authorList>
    </citation>
    <scope>NUCLEOTIDE SEQUENCE [LARGE SCALE GENOMIC DNA]</scope>
    <source>
        <strain evidence="13 14">Tut</strain>
    </source>
</reference>
<name>A0A6L2ZMN2_9ENTR</name>
<dbReference type="EMBL" id="BLXO01000002">
    <property type="protein sequence ID" value="GFN46026.1"/>
    <property type="molecule type" value="Genomic_DNA"/>
</dbReference>
<keyword evidence="6 11" id="KW-0548">Nucleotidyltransferase</keyword>
<dbReference type="FunFam" id="3.40.50.620:FF:000039">
    <property type="entry name" value="Probable nicotinate-nucleotide adenylyltransferase"/>
    <property type="match status" value="1"/>
</dbReference>
<sequence length="261" mass="30125">MSSKRIDTNILSEFRVTARRQSSESLKCTVVHDRVSASCQRRRSLKGEGDKLHALLGGTFDPIHYGHLRPIESLARQIGLQHVMLMPNHVPPHRRQPEASPQQRLKMVELAVADNPLFSVDRRELMHDGPSYTVDTLERVRLEKGNKVPLAFIIGEDSLLSLPTWQRWLSLLDFCHLLVCARPHHVNETPIPELQQWLEKYQIKDVKKLCQQPKGYIYLANTPLLDISATDIRHRYHQGQRCDNLLPPAVQQYIELKGLYR</sequence>
<dbReference type="NCBIfam" id="TIGR00482">
    <property type="entry name" value="nicotinate (nicotinamide) nucleotide adenylyltransferase"/>
    <property type="match status" value="1"/>
</dbReference>
<dbReference type="AlphaFoldDB" id="A0A6L2ZMN2"/>
<evidence type="ECO:0000256" key="2">
    <source>
        <dbReference type="ARBA" id="ARBA00005019"/>
    </source>
</evidence>
<dbReference type="InterPro" id="IPR005248">
    <property type="entry name" value="NadD/NMNAT"/>
</dbReference>
<dbReference type="SUPFAM" id="SSF52374">
    <property type="entry name" value="Nucleotidylyl transferase"/>
    <property type="match status" value="1"/>
</dbReference>
<dbReference type="PANTHER" id="PTHR39321:SF3">
    <property type="entry name" value="PHOSPHOPANTETHEINE ADENYLYLTRANSFERASE"/>
    <property type="match status" value="1"/>
</dbReference>
<dbReference type="CDD" id="cd02165">
    <property type="entry name" value="NMNAT"/>
    <property type="match status" value="1"/>
</dbReference>
<dbReference type="InterPro" id="IPR004821">
    <property type="entry name" value="Cyt_trans-like"/>
</dbReference>
<evidence type="ECO:0000256" key="11">
    <source>
        <dbReference type="HAMAP-Rule" id="MF_00244"/>
    </source>
</evidence>
<keyword evidence="8 11" id="KW-0067">ATP-binding</keyword>
<keyword evidence="5 11" id="KW-0808">Transferase</keyword>
<dbReference type="NCBIfam" id="TIGR00125">
    <property type="entry name" value="cyt_tran_rel"/>
    <property type="match status" value="1"/>
</dbReference>
<dbReference type="Proteomes" id="UP000504714">
    <property type="component" value="Unassembled WGS sequence"/>
</dbReference>
<dbReference type="UniPathway" id="UPA00253">
    <property type="reaction ID" value="UER00332"/>
</dbReference>
<dbReference type="RefSeq" id="WP_320412390.1">
    <property type="nucleotide sequence ID" value="NZ_BLXO01000002.1"/>
</dbReference>
<comment type="caution">
    <text evidence="13">The sequence shown here is derived from an EMBL/GenBank/DDBJ whole genome shotgun (WGS) entry which is preliminary data.</text>
</comment>
<dbReference type="InterPro" id="IPR014729">
    <property type="entry name" value="Rossmann-like_a/b/a_fold"/>
</dbReference>
<comment type="catalytic activity">
    <reaction evidence="10 11">
        <text>nicotinate beta-D-ribonucleotide + ATP + H(+) = deamido-NAD(+) + diphosphate</text>
        <dbReference type="Rhea" id="RHEA:22860"/>
        <dbReference type="ChEBI" id="CHEBI:15378"/>
        <dbReference type="ChEBI" id="CHEBI:30616"/>
        <dbReference type="ChEBI" id="CHEBI:33019"/>
        <dbReference type="ChEBI" id="CHEBI:57502"/>
        <dbReference type="ChEBI" id="CHEBI:58437"/>
        <dbReference type="EC" id="2.7.7.18"/>
    </reaction>
</comment>
<evidence type="ECO:0000256" key="8">
    <source>
        <dbReference type="ARBA" id="ARBA00022840"/>
    </source>
</evidence>
<dbReference type="EC" id="2.7.7.18" evidence="11"/>
<dbReference type="PANTHER" id="PTHR39321">
    <property type="entry name" value="NICOTINATE-NUCLEOTIDE ADENYLYLTRANSFERASE-RELATED"/>
    <property type="match status" value="1"/>
</dbReference>
<dbReference type="GO" id="GO:0004515">
    <property type="term" value="F:nicotinate-nucleotide adenylyltransferase activity"/>
    <property type="evidence" value="ECO:0007669"/>
    <property type="project" value="UniProtKB-UniRule"/>
</dbReference>